<organism evidence="2 3">
    <name type="scientific">Paenibacillus antibioticophila</name>
    <dbReference type="NCBI Taxonomy" id="1274374"/>
    <lineage>
        <taxon>Bacteria</taxon>
        <taxon>Bacillati</taxon>
        <taxon>Bacillota</taxon>
        <taxon>Bacilli</taxon>
        <taxon>Bacillales</taxon>
        <taxon>Paenibacillaceae</taxon>
        <taxon>Paenibacillus</taxon>
    </lineage>
</organism>
<dbReference type="Gene3D" id="1.10.260.40">
    <property type="entry name" value="lambda repressor-like DNA-binding domains"/>
    <property type="match status" value="1"/>
</dbReference>
<proteinExistence type="predicted"/>
<evidence type="ECO:0000259" key="1">
    <source>
        <dbReference type="PROSITE" id="PS50943"/>
    </source>
</evidence>
<dbReference type="EMBL" id="BORR01000010">
    <property type="protein sequence ID" value="GIO38059.1"/>
    <property type="molecule type" value="Genomic_DNA"/>
</dbReference>
<dbReference type="SUPFAM" id="SSF47413">
    <property type="entry name" value="lambda repressor-like DNA-binding domains"/>
    <property type="match status" value="1"/>
</dbReference>
<evidence type="ECO:0000313" key="2">
    <source>
        <dbReference type="EMBL" id="GIO38059.1"/>
    </source>
</evidence>
<gene>
    <name evidence="2" type="ORF">J41TS12_29200</name>
</gene>
<dbReference type="AlphaFoldDB" id="A0A919XS69"/>
<dbReference type="InterPro" id="IPR010982">
    <property type="entry name" value="Lambda_DNA-bd_dom_sf"/>
</dbReference>
<name>A0A919XS69_9BACL</name>
<protein>
    <recommendedName>
        <fullName evidence="1">HTH cro/C1-type domain-containing protein</fullName>
    </recommendedName>
</protein>
<dbReference type="CDD" id="cd00093">
    <property type="entry name" value="HTH_XRE"/>
    <property type="match status" value="1"/>
</dbReference>
<comment type="caution">
    <text evidence="2">The sequence shown here is derived from an EMBL/GenBank/DDBJ whole genome shotgun (WGS) entry which is preliminary data.</text>
</comment>
<feature type="domain" description="HTH cro/C1-type" evidence="1">
    <location>
        <begin position="5"/>
        <end position="59"/>
    </location>
</feature>
<dbReference type="InterPro" id="IPR001387">
    <property type="entry name" value="Cro/C1-type_HTH"/>
</dbReference>
<dbReference type="SMART" id="SM00530">
    <property type="entry name" value="HTH_XRE"/>
    <property type="match status" value="1"/>
</dbReference>
<dbReference type="GO" id="GO:0003677">
    <property type="term" value="F:DNA binding"/>
    <property type="evidence" value="ECO:0007669"/>
    <property type="project" value="InterPro"/>
</dbReference>
<dbReference type="PROSITE" id="PS50943">
    <property type="entry name" value="HTH_CROC1"/>
    <property type="match status" value="1"/>
</dbReference>
<keyword evidence="3" id="KW-1185">Reference proteome</keyword>
<dbReference type="Proteomes" id="UP000681162">
    <property type="component" value="Unassembled WGS sequence"/>
</dbReference>
<reference evidence="2 3" key="1">
    <citation type="submission" date="2021-03" db="EMBL/GenBank/DDBJ databases">
        <title>Antimicrobial resistance genes in bacteria isolated from Japanese honey, and their potential for conferring macrolide and lincosamide resistance in the American foulbrood pathogen Paenibacillus larvae.</title>
        <authorList>
            <person name="Okamoto M."/>
            <person name="Kumagai M."/>
            <person name="Kanamori H."/>
            <person name="Takamatsu D."/>
        </authorList>
    </citation>
    <scope>NUCLEOTIDE SEQUENCE [LARGE SCALE GENOMIC DNA]</scope>
    <source>
        <strain evidence="2 3">J41TS12</strain>
    </source>
</reference>
<evidence type="ECO:0000313" key="3">
    <source>
        <dbReference type="Proteomes" id="UP000681162"/>
    </source>
</evidence>
<sequence>MLLTLKQIRKNNNKTCQEVADAVGISKVYYWQIENGKRKLYYDLAVKIAAFFNMYPDDIFLPQK</sequence>
<dbReference type="RefSeq" id="WP_009226489.1">
    <property type="nucleotide sequence ID" value="NZ_BORR01000010.1"/>
</dbReference>
<dbReference type="Pfam" id="PF01381">
    <property type="entry name" value="HTH_3"/>
    <property type="match status" value="1"/>
</dbReference>
<accession>A0A919XS69</accession>